<dbReference type="Proteomes" id="UP000533306">
    <property type="component" value="Unassembled WGS sequence"/>
</dbReference>
<sequence>MQKLSISLRQAGALVAGTLLLLSLVVLPVQADVKIQEVRSEKGVTAWLVEDYTVPIVTTRFVFQGGSSQDPVGKEGLANLMSGLFDEGAGDLDSNAFQEKLDDVGAEMRFSSTRDGIYGTVRVLAEDKDAAFDLLRLAIEKPRFDQGPVDRIRSQLLTGIDAAERDPNDQARKQWARAVYGEHPYARPDEGTKESLAGLSTDDLHAFHDSQFARDGLYVAVVGAIDAETLKRDLDRLFGNLPEKQKSVPVARVQPKLDQQLKVAYDLPQTSIQMAFPGLERTEPDFFAAVLMNEILGGGTFTSRLFKEVREKRGLAYSVGSMLSNRRYSETLGISTATRSDRAAETVEVIRSVIRQMAQEGPTEAELEAARKYLIGAYAINNLNSSGAIASTLVELQVTGLGKDYIERRPALLEAVTVADVKKVAAKLLSGEPAVMLVGPDVEKVPAE</sequence>
<dbReference type="RefSeq" id="WP_183830111.1">
    <property type="nucleotide sequence ID" value="NZ_JACHEU010000001.1"/>
</dbReference>
<evidence type="ECO:0000313" key="4">
    <source>
        <dbReference type="Proteomes" id="UP000533306"/>
    </source>
</evidence>
<evidence type="ECO:0000259" key="1">
    <source>
        <dbReference type="Pfam" id="PF00675"/>
    </source>
</evidence>
<keyword evidence="3" id="KW-0378">Hydrolase</keyword>
<dbReference type="EMBL" id="JACHEU010000001">
    <property type="protein sequence ID" value="MBB6012952.1"/>
    <property type="molecule type" value="Genomic_DNA"/>
</dbReference>
<accession>A0A7W9S2L3</accession>
<reference evidence="3 4" key="1">
    <citation type="submission" date="2020-08" db="EMBL/GenBank/DDBJ databases">
        <title>Genomic Encyclopedia of Type Strains, Phase IV (KMG-IV): sequencing the most valuable type-strain genomes for metagenomic binning, comparative biology and taxonomic classification.</title>
        <authorList>
            <person name="Goeker M."/>
        </authorList>
    </citation>
    <scope>NUCLEOTIDE SEQUENCE [LARGE SCALE GENOMIC DNA]</scope>
    <source>
        <strain evidence="3 4">DSM 11099</strain>
    </source>
</reference>
<dbReference type="InterPro" id="IPR050361">
    <property type="entry name" value="MPP/UQCRC_Complex"/>
</dbReference>
<dbReference type="GO" id="GO:0008233">
    <property type="term" value="F:peptidase activity"/>
    <property type="evidence" value="ECO:0007669"/>
    <property type="project" value="UniProtKB-KW"/>
</dbReference>
<gene>
    <name evidence="3" type="ORF">HNR59_002297</name>
</gene>
<dbReference type="Pfam" id="PF05193">
    <property type="entry name" value="Peptidase_M16_C"/>
    <property type="match status" value="1"/>
</dbReference>
<feature type="domain" description="Peptidase M16 C-terminal" evidence="2">
    <location>
        <begin position="199"/>
        <end position="373"/>
    </location>
</feature>
<feature type="domain" description="Peptidase M16 N-terminal" evidence="1">
    <location>
        <begin position="51"/>
        <end position="190"/>
    </location>
</feature>
<evidence type="ECO:0000313" key="3">
    <source>
        <dbReference type="EMBL" id="MBB6012952.1"/>
    </source>
</evidence>
<dbReference type="Pfam" id="PF00675">
    <property type="entry name" value="Peptidase_M16"/>
    <property type="match status" value="1"/>
</dbReference>
<dbReference type="GO" id="GO:0006508">
    <property type="term" value="P:proteolysis"/>
    <property type="evidence" value="ECO:0007669"/>
    <property type="project" value="UniProtKB-KW"/>
</dbReference>
<keyword evidence="3" id="KW-0645">Protease</keyword>
<dbReference type="SUPFAM" id="SSF63411">
    <property type="entry name" value="LuxS/MPP-like metallohydrolase"/>
    <property type="match status" value="2"/>
</dbReference>
<evidence type="ECO:0000259" key="2">
    <source>
        <dbReference type="Pfam" id="PF05193"/>
    </source>
</evidence>
<keyword evidence="4" id="KW-1185">Reference proteome</keyword>
<dbReference type="EC" id="3.4.24.-" evidence="3"/>
<name>A0A7W9S2L3_9HYPH</name>
<comment type="caution">
    <text evidence="3">The sequence shown here is derived from an EMBL/GenBank/DDBJ whole genome shotgun (WGS) entry which is preliminary data.</text>
</comment>
<dbReference type="InterPro" id="IPR011249">
    <property type="entry name" value="Metalloenz_LuxS/M16"/>
</dbReference>
<dbReference type="PANTHER" id="PTHR11851:SF224">
    <property type="entry name" value="PROCESSING PROTEASE"/>
    <property type="match status" value="1"/>
</dbReference>
<dbReference type="InterPro" id="IPR011765">
    <property type="entry name" value="Pept_M16_N"/>
</dbReference>
<dbReference type="InterPro" id="IPR007863">
    <property type="entry name" value="Peptidase_M16_C"/>
</dbReference>
<dbReference type="AlphaFoldDB" id="A0A7W9S2L3"/>
<dbReference type="PANTHER" id="PTHR11851">
    <property type="entry name" value="METALLOPROTEASE"/>
    <property type="match status" value="1"/>
</dbReference>
<dbReference type="GO" id="GO:0046872">
    <property type="term" value="F:metal ion binding"/>
    <property type="evidence" value="ECO:0007669"/>
    <property type="project" value="InterPro"/>
</dbReference>
<protein>
    <submittedName>
        <fullName evidence="3">Zinc protease</fullName>
        <ecNumber evidence="3">3.4.24.-</ecNumber>
    </submittedName>
</protein>
<dbReference type="Gene3D" id="3.30.830.10">
    <property type="entry name" value="Metalloenzyme, LuxS/M16 peptidase-like"/>
    <property type="match status" value="2"/>
</dbReference>
<proteinExistence type="predicted"/>
<organism evidence="3 4">
    <name type="scientific">Aquamicrobium lusatiense</name>
    <dbReference type="NCBI Taxonomy" id="89772"/>
    <lineage>
        <taxon>Bacteria</taxon>
        <taxon>Pseudomonadati</taxon>
        <taxon>Pseudomonadota</taxon>
        <taxon>Alphaproteobacteria</taxon>
        <taxon>Hyphomicrobiales</taxon>
        <taxon>Phyllobacteriaceae</taxon>
        <taxon>Aquamicrobium</taxon>
    </lineage>
</organism>